<dbReference type="PANTHER" id="PTHR18902">
    <property type="entry name" value="NUCLEAR MITOTIC APPARATUS PROTEIN 1-RELATED"/>
    <property type="match status" value="1"/>
</dbReference>
<dbReference type="Pfam" id="PF00397">
    <property type="entry name" value="WW"/>
    <property type="match status" value="1"/>
</dbReference>
<organism evidence="7 8">
    <name type="scientific">Pan troglodytes</name>
    <name type="common">Chimpanzee</name>
    <dbReference type="NCBI Taxonomy" id="9598"/>
    <lineage>
        <taxon>Eukaryota</taxon>
        <taxon>Metazoa</taxon>
        <taxon>Chordata</taxon>
        <taxon>Craniata</taxon>
        <taxon>Vertebrata</taxon>
        <taxon>Euteleostomi</taxon>
        <taxon>Mammalia</taxon>
        <taxon>Eutheria</taxon>
        <taxon>Euarchontoglires</taxon>
        <taxon>Primates</taxon>
        <taxon>Haplorrhini</taxon>
        <taxon>Catarrhini</taxon>
        <taxon>Hominidae</taxon>
        <taxon>Pan</taxon>
    </lineage>
</organism>
<evidence type="ECO:0000313" key="7">
    <source>
        <dbReference type="EMBL" id="PNI66097.1"/>
    </source>
</evidence>
<dbReference type="AlphaFoldDB" id="A0A2J8N2U5"/>
<dbReference type="InterPro" id="IPR051841">
    <property type="entry name" value="MT-Golgi_org_protein"/>
</dbReference>
<reference evidence="7 8" key="1">
    <citation type="submission" date="2017-12" db="EMBL/GenBank/DDBJ databases">
        <title>High-resolution comparative analysis of great ape genomes.</title>
        <authorList>
            <person name="Pollen A."/>
            <person name="Hastie A."/>
            <person name="Hormozdiari F."/>
            <person name="Dougherty M."/>
            <person name="Liu R."/>
            <person name="Chaisson M."/>
            <person name="Hoppe E."/>
            <person name="Hill C."/>
            <person name="Pang A."/>
            <person name="Hillier L."/>
            <person name="Baker C."/>
            <person name="Armstrong J."/>
            <person name="Shendure J."/>
            <person name="Paten B."/>
            <person name="Wilson R."/>
            <person name="Chao H."/>
            <person name="Schneider V."/>
            <person name="Ventura M."/>
            <person name="Kronenberg Z."/>
            <person name="Murali S."/>
            <person name="Gordon D."/>
            <person name="Cantsilieris S."/>
            <person name="Munson K."/>
            <person name="Nelson B."/>
            <person name="Raja A."/>
            <person name="Underwood J."/>
            <person name="Diekhans M."/>
            <person name="Fiddes I."/>
            <person name="Haussler D."/>
            <person name="Eichler E."/>
        </authorList>
    </citation>
    <scope>NUCLEOTIDE SEQUENCE [LARGE SCALE GENOMIC DNA]</scope>
    <source>
        <strain evidence="7">Yerkes chimp pedigree #C0471</strain>
    </source>
</reference>
<dbReference type="SUPFAM" id="SSF51045">
    <property type="entry name" value="WW domain"/>
    <property type="match status" value="1"/>
</dbReference>
<protein>
    <submittedName>
        <fullName evidence="7">CEP164 isoform 12</fullName>
    </submittedName>
</protein>
<feature type="non-terminal residue" evidence="7">
    <location>
        <position position="158"/>
    </location>
</feature>
<evidence type="ECO:0000256" key="2">
    <source>
        <dbReference type="ARBA" id="ARBA00022490"/>
    </source>
</evidence>
<evidence type="ECO:0000313" key="8">
    <source>
        <dbReference type="Proteomes" id="UP000236370"/>
    </source>
</evidence>
<name>A0A2J8N2U5_PANTR</name>
<comment type="caution">
    <text evidence="7">The sequence shown here is derived from an EMBL/GenBank/DDBJ whole genome shotgun (WGS) entry which is preliminary data.</text>
</comment>
<accession>A0A2J8N2U5</accession>
<comment type="subcellular location">
    <subcellularLocation>
        <location evidence="1">Cytoplasm</location>
    </subcellularLocation>
</comment>
<dbReference type="CDD" id="cd00201">
    <property type="entry name" value="WW"/>
    <property type="match status" value="1"/>
</dbReference>
<evidence type="ECO:0000256" key="5">
    <source>
        <dbReference type="SAM" id="MobiDB-lite"/>
    </source>
</evidence>
<dbReference type="Gene3D" id="3.30.1470.10">
    <property type="entry name" value="Photosystem I PsaD, reaction center subunit II"/>
    <property type="match status" value="1"/>
</dbReference>
<dbReference type="PROSITE" id="PS50020">
    <property type="entry name" value="WW_DOMAIN_2"/>
    <property type="match status" value="1"/>
</dbReference>
<evidence type="ECO:0000256" key="3">
    <source>
        <dbReference type="ARBA" id="ARBA00022553"/>
    </source>
</evidence>
<gene>
    <name evidence="7" type="ORF">CK820_G0015758</name>
</gene>
<feature type="domain" description="WW" evidence="6">
    <location>
        <begin position="10"/>
        <end position="43"/>
    </location>
</feature>
<evidence type="ECO:0000259" key="6">
    <source>
        <dbReference type="PROSITE" id="PS50020"/>
    </source>
</evidence>
<keyword evidence="2" id="KW-0963">Cytoplasm</keyword>
<dbReference type="GO" id="GO:0005737">
    <property type="term" value="C:cytoplasm"/>
    <property type="evidence" value="ECO:0007669"/>
    <property type="project" value="UniProtKB-SubCell"/>
</dbReference>
<feature type="region of interest" description="Disordered" evidence="5">
    <location>
        <begin position="60"/>
        <end position="90"/>
    </location>
</feature>
<feature type="compositionally biased region" description="Basic residues" evidence="5">
    <location>
        <begin position="63"/>
        <end position="73"/>
    </location>
</feature>
<dbReference type="PANTHER" id="PTHR18902:SF27">
    <property type="entry name" value="CENTROSOMAL PROTEIN OF 164 KDA"/>
    <property type="match status" value="1"/>
</dbReference>
<dbReference type="EMBL" id="NBAG03000239">
    <property type="protein sequence ID" value="PNI66097.1"/>
    <property type="molecule type" value="Genomic_DNA"/>
</dbReference>
<keyword evidence="3" id="KW-0597">Phosphoprotein</keyword>
<evidence type="ECO:0000256" key="4">
    <source>
        <dbReference type="ARBA" id="ARBA00023054"/>
    </source>
</evidence>
<evidence type="ECO:0000256" key="1">
    <source>
        <dbReference type="ARBA" id="ARBA00004496"/>
    </source>
</evidence>
<proteinExistence type="predicted"/>
<dbReference type="InterPro" id="IPR001202">
    <property type="entry name" value="WW_dom"/>
</dbReference>
<dbReference type="SMART" id="SM00456">
    <property type="entry name" value="WW"/>
    <property type="match status" value="1"/>
</dbReference>
<keyword evidence="4" id="KW-0175">Coiled coil</keyword>
<dbReference type="InterPro" id="IPR036020">
    <property type="entry name" value="WW_dom_sf"/>
</dbReference>
<dbReference type="Proteomes" id="UP000236370">
    <property type="component" value="Unassembled WGS sequence"/>
</dbReference>
<sequence>MWLAREGIVAPLPGEWKPCQDITGDIYYFNFANGQSMWDHPCDEHYRNLVIQERAKLSTSGAIKKKKKKKEKKDKKDRDPPKSSLALGSSLAPVHVPLGGLAPLRGLVDTPPSALRGSQSVSLGSSVESGRQLGELMLPSQGLKTSAYTKGLLGSIHE</sequence>